<evidence type="ECO:0000313" key="2">
    <source>
        <dbReference type="EMBL" id="RIA35461.1"/>
    </source>
</evidence>
<dbReference type="Proteomes" id="UP000266568">
    <property type="component" value="Unassembled WGS sequence"/>
</dbReference>
<feature type="chain" id="PRO_5017410662" evidence="1">
    <location>
        <begin position="22"/>
        <end position="39"/>
    </location>
</feature>
<keyword evidence="3" id="KW-1185">Reference proteome</keyword>
<evidence type="ECO:0000256" key="1">
    <source>
        <dbReference type="SAM" id="SignalP"/>
    </source>
</evidence>
<protein>
    <submittedName>
        <fullName evidence="2">Uncharacterized protein</fullName>
    </submittedName>
</protein>
<dbReference type="EMBL" id="QXDC01000006">
    <property type="protein sequence ID" value="RIA35461.1"/>
    <property type="molecule type" value="Genomic_DNA"/>
</dbReference>
<reference evidence="2 3" key="1">
    <citation type="submission" date="2018-08" db="EMBL/GenBank/DDBJ databases">
        <title>Genomic Encyclopedia of Type Strains, Phase IV (KMG-IV): sequencing the most valuable type-strain genomes for metagenomic binning, comparative biology and taxonomic classification.</title>
        <authorList>
            <person name="Goeker M."/>
        </authorList>
    </citation>
    <scope>NUCLEOTIDE SEQUENCE [LARGE SCALE GENOMIC DNA]</scope>
    <source>
        <strain evidence="2 3">DSM 25527</strain>
    </source>
</reference>
<evidence type="ECO:0000313" key="3">
    <source>
        <dbReference type="Proteomes" id="UP000266568"/>
    </source>
</evidence>
<name>A0A397NPT8_9SPHN</name>
<organism evidence="2 3">
    <name type="scientific">Hephaestia caeni</name>
    <dbReference type="NCBI Taxonomy" id="645617"/>
    <lineage>
        <taxon>Bacteria</taxon>
        <taxon>Pseudomonadati</taxon>
        <taxon>Pseudomonadota</taxon>
        <taxon>Alphaproteobacteria</taxon>
        <taxon>Sphingomonadales</taxon>
        <taxon>Sphingomonadaceae</taxon>
        <taxon>Hephaestia</taxon>
    </lineage>
</organism>
<dbReference type="AlphaFoldDB" id="A0A397NPT8"/>
<comment type="caution">
    <text evidence="2">The sequence shown here is derived from an EMBL/GenBank/DDBJ whole genome shotgun (WGS) entry which is preliminary data.</text>
</comment>
<feature type="signal peptide" evidence="1">
    <location>
        <begin position="1"/>
        <end position="21"/>
    </location>
</feature>
<keyword evidence="1" id="KW-0732">Signal</keyword>
<sequence length="39" mass="3807">MKKALALLIVGAIVSGVAAYAASAADPIPETPPAVVSSR</sequence>
<accession>A0A397NPT8</accession>
<proteinExistence type="predicted"/>
<gene>
    <name evidence="2" type="ORF">DFR49_4238</name>
</gene>